<sequence>MINSGKYSEYYWIEIVSDSYNMDSLILLFPEFIIDKYLSIVSFDSDSFVPTDDELQRGWVYEDEIAYFDKVTAFELSQNSLFDIYDQWLLFDTKQRFKSMDIFVNYSGFSIDLNESREMLTLKDTERFWNQIEKIKPQKFILNGDKLIFGTNNRMEFEKVKASCQQLLA</sequence>
<reference evidence="1 3" key="1">
    <citation type="journal article" date="2015" name="Stand. Genomic Sci.">
        <title>Genomic Encyclopedia of Bacterial and Archaeal Type Strains, Phase III: the genomes of soil and plant-associated and newly described type strains.</title>
        <authorList>
            <person name="Whitman W.B."/>
            <person name="Woyke T."/>
            <person name="Klenk H.P."/>
            <person name="Zhou Y."/>
            <person name="Lilburn T.G."/>
            <person name="Beck B.J."/>
            <person name="De Vos P."/>
            <person name="Vandamme P."/>
            <person name="Eisen J.A."/>
            <person name="Garrity G."/>
            <person name="Hugenholtz P."/>
            <person name="Kyrpides N.C."/>
        </authorList>
    </citation>
    <scope>NUCLEOTIDE SEQUENCE [LARGE SCALE GENOMIC DNA]</scope>
    <source>
        <strain evidence="1 3">P5626</strain>
    </source>
</reference>
<comment type="caution">
    <text evidence="2">The sequence shown here is derived from an EMBL/GenBank/DDBJ whole genome shotgun (WGS) entry which is preliminary data.</text>
</comment>
<accession>A0A4Y7U9S5</accession>
<dbReference type="Proteomes" id="UP000298340">
    <property type="component" value="Unassembled WGS sequence"/>
</dbReference>
<evidence type="ECO:0000313" key="4">
    <source>
        <dbReference type="Proteomes" id="UP000298340"/>
    </source>
</evidence>
<evidence type="ECO:0000313" key="1">
    <source>
        <dbReference type="EMBL" id="TCN55608.1"/>
    </source>
</evidence>
<reference evidence="1" key="3">
    <citation type="submission" date="2019-03" db="EMBL/GenBank/DDBJ databases">
        <authorList>
            <person name="Whitman W."/>
            <person name="Huntemann M."/>
            <person name="Clum A."/>
            <person name="Pillay M."/>
            <person name="Palaniappan K."/>
            <person name="Varghese N."/>
            <person name="Mikhailova N."/>
            <person name="Stamatis D."/>
            <person name="Reddy T."/>
            <person name="Daum C."/>
            <person name="Shapiro N."/>
            <person name="Ivanova N."/>
            <person name="Kyrpides N."/>
            <person name="Woyke T."/>
        </authorList>
    </citation>
    <scope>NUCLEOTIDE SEQUENCE</scope>
    <source>
        <strain evidence="1">P5626</strain>
    </source>
</reference>
<dbReference type="OrthoDB" id="1447249at2"/>
<dbReference type="RefSeq" id="WP_132036892.1">
    <property type="nucleotide sequence ID" value="NZ_QWDN01000006.1"/>
</dbReference>
<name>A0A4Y7U9S5_9FLAO</name>
<dbReference type="EMBL" id="SLWA01000006">
    <property type="protein sequence ID" value="TCN55608.1"/>
    <property type="molecule type" value="Genomic_DNA"/>
</dbReference>
<evidence type="ECO:0000313" key="2">
    <source>
        <dbReference type="EMBL" id="TEB42991.1"/>
    </source>
</evidence>
<dbReference type="Proteomes" id="UP000295270">
    <property type="component" value="Unassembled WGS sequence"/>
</dbReference>
<dbReference type="AlphaFoldDB" id="A0A4Y7U9S5"/>
<dbReference type="EMBL" id="QWDN01000006">
    <property type="protein sequence ID" value="TEB42991.1"/>
    <property type="molecule type" value="Genomic_DNA"/>
</dbReference>
<protein>
    <submittedName>
        <fullName evidence="2">Uncharacterized protein</fullName>
    </submittedName>
</protein>
<reference evidence="2 4" key="2">
    <citation type="journal article" date="2018" name="Syst. Appl. Microbiol.">
        <title>Flavobacterium circumlabens sp. nov. and Flavobacterium cupreum sp. nov., two psychrotrophic species isolated from Antarctic environmental samples.</title>
        <authorList>
            <person name="Kralova S."/>
            <person name="Busse H.J."/>
            <person name="Svec P."/>
            <person name="Maslanova I."/>
            <person name="Stankova E."/>
            <person name="Bartak M."/>
            <person name="Sedlacek I."/>
        </authorList>
    </citation>
    <scope>NUCLEOTIDE SEQUENCE [LARGE SCALE GENOMIC DNA]</scope>
    <source>
        <strain evidence="2 4">CCM 8828</strain>
    </source>
</reference>
<keyword evidence="3" id="KW-1185">Reference proteome</keyword>
<gene>
    <name evidence="2" type="ORF">D0809_16250</name>
    <name evidence="1" type="ORF">EV142_106300</name>
</gene>
<evidence type="ECO:0000313" key="3">
    <source>
        <dbReference type="Proteomes" id="UP000295270"/>
    </source>
</evidence>
<organism evidence="2 4">
    <name type="scientific">Flavobacterium circumlabens</name>
    <dbReference type="NCBI Taxonomy" id="2133765"/>
    <lineage>
        <taxon>Bacteria</taxon>
        <taxon>Pseudomonadati</taxon>
        <taxon>Bacteroidota</taxon>
        <taxon>Flavobacteriia</taxon>
        <taxon>Flavobacteriales</taxon>
        <taxon>Flavobacteriaceae</taxon>
        <taxon>Flavobacterium</taxon>
    </lineage>
</organism>
<proteinExistence type="predicted"/>